<name>A0A143PYQ4_LUTPR</name>
<reference evidence="1 2" key="1">
    <citation type="journal article" date="2016" name="Genome Announc.">
        <title>First Complete Genome Sequence of a Subdivision 6 Acidobacterium Strain.</title>
        <authorList>
            <person name="Huang S."/>
            <person name="Vieira S."/>
            <person name="Bunk B."/>
            <person name="Riedel T."/>
            <person name="Sproer C."/>
            <person name="Overmann J."/>
        </authorList>
    </citation>
    <scope>NUCLEOTIDE SEQUENCE [LARGE SCALE GENOMIC DNA]</scope>
    <source>
        <strain evidence="2">DSM 100886 HEG_-6_39</strain>
    </source>
</reference>
<dbReference type="Proteomes" id="UP000076079">
    <property type="component" value="Chromosome"/>
</dbReference>
<protein>
    <submittedName>
        <fullName evidence="1">Uncharacterized protein</fullName>
    </submittedName>
</protein>
<organism evidence="1 2">
    <name type="scientific">Luteitalea pratensis</name>
    <dbReference type="NCBI Taxonomy" id="1855912"/>
    <lineage>
        <taxon>Bacteria</taxon>
        <taxon>Pseudomonadati</taxon>
        <taxon>Acidobacteriota</taxon>
        <taxon>Vicinamibacteria</taxon>
        <taxon>Vicinamibacterales</taxon>
        <taxon>Vicinamibacteraceae</taxon>
        <taxon>Luteitalea</taxon>
    </lineage>
</organism>
<dbReference type="KEGG" id="abac:LuPra_06228"/>
<dbReference type="EMBL" id="CP015136">
    <property type="protein sequence ID" value="AMY12944.1"/>
    <property type="molecule type" value="Genomic_DNA"/>
</dbReference>
<reference evidence="2" key="2">
    <citation type="submission" date="2016-04" db="EMBL/GenBank/DDBJ databases">
        <title>First Complete Genome Sequence of a Subdivision 6 Acidobacterium.</title>
        <authorList>
            <person name="Huang S."/>
            <person name="Vieira S."/>
            <person name="Bunk B."/>
            <person name="Riedel T."/>
            <person name="Sproeer C."/>
            <person name="Overmann J."/>
        </authorList>
    </citation>
    <scope>NUCLEOTIDE SEQUENCE [LARGE SCALE GENOMIC DNA]</scope>
    <source>
        <strain evidence="2">DSM 100886 HEG_-6_39</strain>
    </source>
</reference>
<dbReference type="AlphaFoldDB" id="A0A143PYQ4"/>
<keyword evidence="2" id="KW-1185">Reference proteome</keyword>
<proteinExistence type="predicted"/>
<gene>
    <name evidence="1" type="ORF">LuPra_06228</name>
</gene>
<accession>A0A143PYQ4</accession>
<dbReference type="RefSeq" id="WP_110174356.1">
    <property type="nucleotide sequence ID" value="NZ_CP015136.1"/>
</dbReference>
<evidence type="ECO:0000313" key="1">
    <source>
        <dbReference type="EMBL" id="AMY12944.1"/>
    </source>
</evidence>
<sequence>MHTVLFYVQHDNEVPILVPVEVVSREPDRLGHLRLVEPLKLKDAVVETVPLTRCYEYDPYLAHAVQAYAAQVTTLVRVSQSVIEGLAIPVTAPKGTYMQPDARVH</sequence>
<evidence type="ECO:0000313" key="2">
    <source>
        <dbReference type="Proteomes" id="UP000076079"/>
    </source>
</evidence>